<name>A0A1H3B2Y0_9BACI</name>
<organism evidence="4 5">
    <name type="scientific">Salimicrobium album</name>
    <dbReference type="NCBI Taxonomy" id="50717"/>
    <lineage>
        <taxon>Bacteria</taxon>
        <taxon>Bacillati</taxon>
        <taxon>Bacillota</taxon>
        <taxon>Bacilli</taxon>
        <taxon>Bacillales</taxon>
        <taxon>Bacillaceae</taxon>
        <taxon>Salimicrobium</taxon>
    </lineage>
</organism>
<dbReference type="EMBL" id="FNOS01000001">
    <property type="protein sequence ID" value="SDX36283.1"/>
    <property type="molecule type" value="Genomic_DNA"/>
</dbReference>
<feature type="domain" description="Aldehyde dehydrogenase" evidence="3">
    <location>
        <begin position="17"/>
        <end position="474"/>
    </location>
</feature>
<gene>
    <name evidence="4" type="ORF">SAMN04488081_0289</name>
</gene>
<comment type="similarity">
    <text evidence="1">Belongs to the aldehyde dehydrogenase family.</text>
</comment>
<dbReference type="Proteomes" id="UP000198647">
    <property type="component" value="Unassembled WGS sequence"/>
</dbReference>
<dbReference type="InterPro" id="IPR051020">
    <property type="entry name" value="ALDH-related_metabolic_enz"/>
</dbReference>
<evidence type="ECO:0000256" key="2">
    <source>
        <dbReference type="ARBA" id="ARBA00023002"/>
    </source>
</evidence>
<sequence>MKTTRTEEVKMLLAGEWVQREETISVINPQNNECIATVPRASKEDMKYAIESAHKKFSSLESWPVHERIRILKYVSRYVSDNAESFARTIASESSKTINEARGEVARSAQTLEIAAEETRRIQGETINFDQVEGNENKVGYYYHFPVGVVGAITPFNDPLNLVAHKLGPAIAGGNAVVLKPASETPLSALKLAEAFTEAGLPEGMLSVVTGPGREIGEELVNHPYIKALSFTGGTDAGKKITEKTGTRHVNMELGSNSPVIVLNDADLKDAVAACTDGGFSAAGQNCISVQRVYVEQDSYPLFLEEFIKETKKLKMGDKFTEDTDVGPLISEKEAKRVEQWIHEAKAGGARVETGGVRNGAYVEPAILTNVPPDSTIAKEEIFGPVVLVEPVQNLKEAVDKSNDVEYGLQAGIFTRDVNRAFYAVQNLQVGGVMVNDSSDFRIDAMPFGGTKDSGIGREGVKFAIDTLTEKKVVSFKLSSPF</sequence>
<dbReference type="InterPro" id="IPR016162">
    <property type="entry name" value="Ald_DH_N"/>
</dbReference>
<dbReference type="Gene3D" id="3.40.605.10">
    <property type="entry name" value="Aldehyde Dehydrogenase, Chain A, domain 1"/>
    <property type="match status" value="1"/>
</dbReference>
<accession>A0A1H3B2Y0</accession>
<keyword evidence="5" id="KW-1185">Reference proteome</keyword>
<dbReference type="Gene3D" id="3.40.309.10">
    <property type="entry name" value="Aldehyde Dehydrogenase, Chain A, domain 2"/>
    <property type="match status" value="1"/>
</dbReference>
<dbReference type="Pfam" id="PF00171">
    <property type="entry name" value="Aldedh"/>
    <property type="match status" value="1"/>
</dbReference>
<dbReference type="InterPro" id="IPR016163">
    <property type="entry name" value="Ald_DH_C"/>
</dbReference>
<proteinExistence type="inferred from homology"/>
<reference evidence="4 5" key="1">
    <citation type="submission" date="2016-10" db="EMBL/GenBank/DDBJ databases">
        <authorList>
            <person name="Varghese N."/>
            <person name="Submissions S."/>
        </authorList>
    </citation>
    <scope>NUCLEOTIDE SEQUENCE [LARGE SCALE GENOMIC DNA]</scope>
    <source>
        <strain evidence="4 5">DSM 20748</strain>
    </source>
</reference>
<dbReference type="PANTHER" id="PTHR42991:SF1">
    <property type="entry name" value="ALDEHYDE DEHYDROGENASE"/>
    <property type="match status" value="1"/>
</dbReference>
<dbReference type="InterPro" id="IPR015590">
    <property type="entry name" value="Aldehyde_DH_dom"/>
</dbReference>
<keyword evidence="2" id="KW-0560">Oxidoreductase</keyword>
<protein>
    <submittedName>
        <fullName evidence="4">Glyceraldehyde-3-phosphate dehydrogenase (NADP+)</fullName>
    </submittedName>
</protein>
<dbReference type="SUPFAM" id="SSF53720">
    <property type="entry name" value="ALDH-like"/>
    <property type="match status" value="1"/>
</dbReference>
<evidence type="ECO:0000256" key="1">
    <source>
        <dbReference type="ARBA" id="ARBA00009986"/>
    </source>
</evidence>
<comment type="caution">
    <text evidence="4">The sequence shown here is derived from an EMBL/GenBank/DDBJ whole genome shotgun (WGS) entry which is preliminary data.</text>
</comment>
<evidence type="ECO:0000259" key="3">
    <source>
        <dbReference type="Pfam" id="PF00171"/>
    </source>
</evidence>
<evidence type="ECO:0000313" key="4">
    <source>
        <dbReference type="EMBL" id="SDX36283.1"/>
    </source>
</evidence>
<dbReference type="InterPro" id="IPR016161">
    <property type="entry name" value="Ald_DH/histidinol_DH"/>
</dbReference>
<evidence type="ECO:0000313" key="5">
    <source>
        <dbReference type="Proteomes" id="UP000198647"/>
    </source>
</evidence>
<dbReference type="RefSeq" id="WP_093105045.1">
    <property type="nucleotide sequence ID" value="NZ_FNOS01000001.1"/>
</dbReference>
<dbReference type="CDD" id="cd07149">
    <property type="entry name" value="ALDH_y4uC"/>
    <property type="match status" value="1"/>
</dbReference>
<dbReference type="PANTHER" id="PTHR42991">
    <property type="entry name" value="ALDEHYDE DEHYDROGENASE"/>
    <property type="match status" value="1"/>
</dbReference>